<comment type="caution">
    <text evidence="21">The sequence shown here is derived from an EMBL/GenBank/DDBJ whole genome shotgun (WGS) entry which is preliminary data.</text>
</comment>
<keyword evidence="9" id="KW-0547">Nucleotide-binding</keyword>
<evidence type="ECO:0000256" key="2">
    <source>
        <dbReference type="ARBA" id="ARBA00007316"/>
    </source>
</evidence>
<evidence type="ECO:0000256" key="17">
    <source>
        <dbReference type="SAM" id="MobiDB-lite"/>
    </source>
</evidence>
<keyword evidence="22" id="KW-1185">Reference proteome</keyword>
<evidence type="ECO:0000256" key="13">
    <source>
        <dbReference type="ARBA" id="ARBA00023136"/>
    </source>
</evidence>
<keyword evidence="5" id="KW-1003">Cell membrane</keyword>
<dbReference type="InterPro" id="IPR005702">
    <property type="entry name" value="Wzc-like_C"/>
</dbReference>
<evidence type="ECO:0000256" key="7">
    <source>
        <dbReference type="ARBA" id="ARBA00022679"/>
    </source>
</evidence>
<evidence type="ECO:0000256" key="3">
    <source>
        <dbReference type="ARBA" id="ARBA00008883"/>
    </source>
</evidence>
<evidence type="ECO:0000256" key="8">
    <source>
        <dbReference type="ARBA" id="ARBA00022692"/>
    </source>
</evidence>
<dbReference type="GO" id="GO:0005886">
    <property type="term" value="C:plasma membrane"/>
    <property type="evidence" value="ECO:0007669"/>
    <property type="project" value="UniProtKB-SubCell"/>
</dbReference>
<evidence type="ECO:0000256" key="6">
    <source>
        <dbReference type="ARBA" id="ARBA00022519"/>
    </source>
</evidence>
<comment type="subcellular location">
    <subcellularLocation>
        <location evidence="1">Cell inner membrane</location>
        <topology evidence="1">Multi-pass membrane protein</topology>
    </subcellularLocation>
</comment>
<feature type="domain" description="Polysaccharide chain length determinant N-terminal" evidence="19">
    <location>
        <begin position="1"/>
        <end position="85"/>
    </location>
</feature>
<comment type="catalytic activity">
    <reaction evidence="15">
        <text>L-tyrosyl-[protein] + ATP = O-phospho-L-tyrosyl-[protein] + ADP + H(+)</text>
        <dbReference type="Rhea" id="RHEA:10596"/>
        <dbReference type="Rhea" id="RHEA-COMP:10136"/>
        <dbReference type="Rhea" id="RHEA-COMP:20101"/>
        <dbReference type="ChEBI" id="CHEBI:15378"/>
        <dbReference type="ChEBI" id="CHEBI:30616"/>
        <dbReference type="ChEBI" id="CHEBI:46858"/>
        <dbReference type="ChEBI" id="CHEBI:61978"/>
        <dbReference type="ChEBI" id="CHEBI:456216"/>
        <dbReference type="EC" id="2.7.10.2"/>
    </reaction>
</comment>
<evidence type="ECO:0000259" key="19">
    <source>
        <dbReference type="Pfam" id="PF02706"/>
    </source>
</evidence>
<evidence type="ECO:0000256" key="16">
    <source>
        <dbReference type="SAM" id="Coils"/>
    </source>
</evidence>
<proteinExistence type="inferred from homology"/>
<dbReference type="Gene3D" id="3.40.50.300">
    <property type="entry name" value="P-loop containing nucleotide triphosphate hydrolases"/>
    <property type="match status" value="1"/>
</dbReference>
<dbReference type="Proteomes" id="UP000318288">
    <property type="component" value="Unassembled WGS sequence"/>
</dbReference>
<keyword evidence="10 21" id="KW-0418">Kinase</keyword>
<evidence type="ECO:0000256" key="4">
    <source>
        <dbReference type="ARBA" id="ARBA00011903"/>
    </source>
</evidence>
<dbReference type="InterPro" id="IPR050445">
    <property type="entry name" value="Bact_polysacc_biosynth/exp"/>
</dbReference>
<dbReference type="PANTHER" id="PTHR32309:SF13">
    <property type="entry name" value="FERRIC ENTEROBACTIN TRANSPORT PROTEIN FEPE"/>
    <property type="match status" value="1"/>
</dbReference>
<feature type="region of interest" description="Disordered" evidence="17">
    <location>
        <begin position="761"/>
        <end position="801"/>
    </location>
</feature>
<sequence>MLRRRWFHLVLGTCLGIAFALLYFYATKPTYESHIEILVGQRSSELTTSGTMSNSQASGDTIQEDLLATHVQLLTSRLLISDAIATENLEKLPSIGAVVAGGDNAVDYIIENLDVARGGKGASKNAMVLSATFRDPNPDDAATILAAIYGSYERYVESHTQDTSREAAELIDAARIENEKELDAADREYREFISSVPVLLEGERVRDVHKTRLEQLESELNTVRTSLAEAKSRLKVIEAFTDENETSVNDFDKLALLSQKDVTRLKLFLDMTRGESQSETFQAEQPARAEAARAQYSRLLDLLQKERTLVSVYGVSHPLIKSTREEIDVIERFVAANAPAALEEEKSTMNPRTMLTTFTRLLKNDIAEYEMREAILVETSSEELQLAKDVENAFLEGNAKKAKVTRAQIRYDEVIRRLQELNLAGSYAGFSTDLLSNPEPAKSPAWPRLPIVLVLGSFLGFFLGIATGISAELLDTTFRDVEDLETTLQASAIAHVPLFNLRKLPIPSPDQTPLAPSLVTAHCPRSAEAEVYRVARTSLMIRADGSDTKVLMMSSPHPGDGKSTTISNLAISFAQAGKRVLLIDSDLRRPVIAGLFGVDGGRGLGDILMGEATLEDSTVASSVENLDILPHGKATSVPAELLQSNRMSVLVQEARRTYDLVLIDAPPVLAVADPSIVAPLADGVILTVRIAKNGRRPVEQAGRILNDNGIVPLALIVNGVDAGKRSSYGYGGYRANEYAYVGKYHNEYAASEPSSISTLPRVKGATKSATSSGSPNASRAVVLGSATPTLPGMASQKAALE</sequence>
<dbReference type="InterPro" id="IPR025669">
    <property type="entry name" value="AAA_dom"/>
</dbReference>
<keyword evidence="7 21" id="KW-0808">Transferase</keyword>
<dbReference type="PANTHER" id="PTHR32309">
    <property type="entry name" value="TYROSINE-PROTEIN KINASE"/>
    <property type="match status" value="1"/>
</dbReference>
<evidence type="ECO:0000256" key="10">
    <source>
        <dbReference type="ARBA" id="ARBA00022777"/>
    </source>
</evidence>
<dbReference type="EMBL" id="SJPW01000001">
    <property type="protein sequence ID" value="TWU60178.1"/>
    <property type="molecule type" value="Genomic_DNA"/>
</dbReference>
<dbReference type="InterPro" id="IPR003856">
    <property type="entry name" value="LPS_length_determ_N"/>
</dbReference>
<dbReference type="AlphaFoldDB" id="A0A5C6FFI9"/>
<evidence type="ECO:0000256" key="14">
    <source>
        <dbReference type="ARBA" id="ARBA00023137"/>
    </source>
</evidence>
<dbReference type="CDD" id="cd05387">
    <property type="entry name" value="BY-kinase"/>
    <property type="match status" value="1"/>
</dbReference>
<keyword evidence="14" id="KW-0829">Tyrosine-protein kinase</keyword>
<keyword evidence="11" id="KW-0067">ATP-binding</keyword>
<keyword evidence="13 18" id="KW-0472">Membrane</keyword>
<evidence type="ECO:0000256" key="5">
    <source>
        <dbReference type="ARBA" id="ARBA00022475"/>
    </source>
</evidence>
<keyword evidence="16" id="KW-0175">Coiled coil</keyword>
<feature type="coiled-coil region" evidence="16">
    <location>
        <begin position="206"/>
        <end position="233"/>
    </location>
</feature>
<dbReference type="EC" id="2.7.10.2" evidence="4"/>
<feature type="compositionally biased region" description="Polar residues" evidence="17">
    <location>
        <begin position="767"/>
        <end position="777"/>
    </location>
</feature>
<dbReference type="NCBIfam" id="TIGR01007">
    <property type="entry name" value="eps_fam"/>
    <property type="match status" value="1"/>
</dbReference>
<evidence type="ECO:0000256" key="18">
    <source>
        <dbReference type="SAM" id="Phobius"/>
    </source>
</evidence>
<evidence type="ECO:0000313" key="22">
    <source>
        <dbReference type="Proteomes" id="UP000318288"/>
    </source>
</evidence>
<feature type="domain" description="AAA" evidence="20">
    <location>
        <begin position="549"/>
        <end position="690"/>
    </location>
</feature>
<evidence type="ECO:0000256" key="1">
    <source>
        <dbReference type="ARBA" id="ARBA00004429"/>
    </source>
</evidence>
<dbReference type="Pfam" id="PF13614">
    <property type="entry name" value="AAA_31"/>
    <property type="match status" value="1"/>
</dbReference>
<dbReference type="SUPFAM" id="SSF52540">
    <property type="entry name" value="P-loop containing nucleoside triphosphate hydrolases"/>
    <property type="match status" value="1"/>
</dbReference>
<keyword evidence="6" id="KW-0997">Cell inner membrane</keyword>
<reference evidence="21 22" key="1">
    <citation type="submission" date="2019-02" db="EMBL/GenBank/DDBJ databases">
        <title>Deep-cultivation of Planctomycetes and their phenomic and genomic characterization uncovers novel biology.</title>
        <authorList>
            <person name="Wiegand S."/>
            <person name="Jogler M."/>
            <person name="Boedeker C."/>
            <person name="Pinto D."/>
            <person name="Vollmers J."/>
            <person name="Rivas-Marin E."/>
            <person name="Kohn T."/>
            <person name="Peeters S.H."/>
            <person name="Heuer A."/>
            <person name="Rast P."/>
            <person name="Oberbeckmann S."/>
            <person name="Bunk B."/>
            <person name="Jeske O."/>
            <person name="Meyerdierks A."/>
            <person name="Storesund J.E."/>
            <person name="Kallscheuer N."/>
            <person name="Luecker S."/>
            <person name="Lage O.M."/>
            <person name="Pohl T."/>
            <person name="Merkel B.J."/>
            <person name="Hornburger P."/>
            <person name="Mueller R.-W."/>
            <person name="Bruemmer F."/>
            <person name="Labrenz M."/>
            <person name="Spormann A.M."/>
            <person name="Op Den Camp H."/>
            <person name="Overmann J."/>
            <person name="Amann R."/>
            <person name="Jetten M.S.M."/>
            <person name="Mascher T."/>
            <person name="Medema M.H."/>
            <person name="Devos D.P."/>
            <person name="Kaster A.-K."/>
            <person name="Ovreas L."/>
            <person name="Rohde M."/>
            <person name="Galperin M.Y."/>
            <person name="Jogler C."/>
        </authorList>
    </citation>
    <scope>NUCLEOTIDE SEQUENCE [LARGE SCALE GENOMIC DNA]</scope>
    <source>
        <strain evidence="21 22">Poly51</strain>
    </source>
</reference>
<protein>
    <recommendedName>
        <fullName evidence="4">non-specific protein-tyrosine kinase</fullName>
        <ecNumber evidence="4">2.7.10.2</ecNumber>
    </recommendedName>
</protein>
<evidence type="ECO:0000256" key="15">
    <source>
        <dbReference type="ARBA" id="ARBA00051245"/>
    </source>
</evidence>
<dbReference type="GO" id="GO:0005524">
    <property type="term" value="F:ATP binding"/>
    <property type="evidence" value="ECO:0007669"/>
    <property type="project" value="UniProtKB-KW"/>
</dbReference>
<dbReference type="InterPro" id="IPR027417">
    <property type="entry name" value="P-loop_NTPase"/>
</dbReference>
<evidence type="ECO:0000256" key="12">
    <source>
        <dbReference type="ARBA" id="ARBA00022989"/>
    </source>
</evidence>
<comment type="similarity">
    <text evidence="2">Belongs to the CpsD/CapB family.</text>
</comment>
<keyword evidence="12 18" id="KW-1133">Transmembrane helix</keyword>
<accession>A0A5C6FFI9</accession>
<evidence type="ECO:0000259" key="20">
    <source>
        <dbReference type="Pfam" id="PF13614"/>
    </source>
</evidence>
<evidence type="ECO:0000256" key="11">
    <source>
        <dbReference type="ARBA" id="ARBA00022840"/>
    </source>
</evidence>
<evidence type="ECO:0000256" key="9">
    <source>
        <dbReference type="ARBA" id="ARBA00022741"/>
    </source>
</evidence>
<dbReference type="Pfam" id="PF02706">
    <property type="entry name" value="Wzz"/>
    <property type="match status" value="1"/>
</dbReference>
<name>A0A5C6FFI9_9BACT</name>
<organism evidence="21 22">
    <name type="scientific">Rubripirellula tenax</name>
    <dbReference type="NCBI Taxonomy" id="2528015"/>
    <lineage>
        <taxon>Bacteria</taxon>
        <taxon>Pseudomonadati</taxon>
        <taxon>Planctomycetota</taxon>
        <taxon>Planctomycetia</taxon>
        <taxon>Pirellulales</taxon>
        <taxon>Pirellulaceae</taxon>
        <taxon>Rubripirellula</taxon>
    </lineage>
</organism>
<dbReference type="GO" id="GO:0042802">
    <property type="term" value="F:identical protein binding"/>
    <property type="evidence" value="ECO:0007669"/>
    <property type="project" value="UniProtKB-ARBA"/>
</dbReference>
<comment type="similarity">
    <text evidence="3">Belongs to the etk/wzc family.</text>
</comment>
<keyword evidence="8 18" id="KW-0812">Transmembrane</keyword>
<evidence type="ECO:0000313" key="21">
    <source>
        <dbReference type="EMBL" id="TWU60178.1"/>
    </source>
</evidence>
<dbReference type="FunFam" id="3.40.50.300:FF:000527">
    <property type="entry name" value="Tyrosine-protein kinase etk"/>
    <property type="match status" value="1"/>
</dbReference>
<gene>
    <name evidence="21" type="primary">ywqD_1</name>
    <name evidence="21" type="ORF">Poly51_04530</name>
</gene>
<feature type="transmembrane region" description="Helical" evidence="18">
    <location>
        <begin position="6"/>
        <end position="26"/>
    </location>
</feature>
<dbReference type="GO" id="GO:0004715">
    <property type="term" value="F:non-membrane spanning protein tyrosine kinase activity"/>
    <property type="evidence" value="ECO:0007669"/>
    <property type="project" value="UniProtKB-EC"/>
</dbReference>